<dbReference type="PRINTS" id="PR00207">
    <property type="entry name" value="FLAGELLIN"/>
</dbReference>
<dbReference type="GO" id="GO:0005576">
    <property type="term" value="C:extracellular region"/>
    <property type="evidence" value="ECO:0007669"/>
    <property type="project" value="UniProtKB-SubCell"/>
</dbReference>
<evidence type="ECO:0000256" key="4">
    <source>
        <dbReference type="ARBA" id="ARBA00022525"/>
    </source>
</evidence>
<evidence type="ECO:0000313" key="6">
    <source>
        <dbReference type="EMBL" id="QGO05955.1"/>
    </source>
</evidence>
<keyword evidence="6" id="KW-0969">Cilium</keyword>
<evidence type="ECO:0000256" key="1">
    <source>
        <dbReference type="ARBA" id="ARBA00004365"/>
    </source>
</evidence>
<dbReference type="AlphaFoldDB" id="A0A9Q6PVA0"/>
<dbReference type="RefSeq" id="WP_036793752.1">
    <property type="nucleotide sequence ID" value="NZ_CP012413.1"/>
</dbReference>
<organism evidence="6 7">
    <name type="scientific">Piscirickettsia salmonis</name>
    <dbReference type="NCBI Taxonomy" id="1238"/>
    <lineage>
        <taxon>Bacteria</taxon>
        <taxon>Pseudomonadati</taxon>
        <taxon>Pseudomonadota</taxon>
        <taxon>Gammaproteobacteria</taxon>
        <taxon>Thiotrichales</taxon>
        <taxon>Piscirickettsiaceae</taxon>
        <taxon>Piscirickettsia</taxon>
    </lineage>
</organism>
<proteinExistence type="inferred from homology"/>
<name>A0A9Q6PVA0_PISSA</name>
<sequence length="490" mass="50215">MVNLMNNLANLQSQQQLNESKSLLTKSVERLTSGKRVNQAKDNPADFAIGLRLNIGSSSALQSIHNVNDASSVAQVASVGIEIQANLLGRAQELALQAAGNPTLSDRDRGLINNELQSVIEDFNAVAENTRFNGMPLLDGRFNGSFQVGGSLADHVSLNISSSLGASVGAQRLQSDGSILSNEVSAVATAAIATNGVAAQELVVSQNGGSGSATIVANASAAEVASSIGLIEDIGADAITNIQLSISAFSSSNISFSLGSGDSAGVSNTQTITATVSDSGDLSHVVNAINDVFEKTGVTANFATGSKTEITLINEQGENIQIADIKGFDAELTSASGAVTNLLEGGVDSALISGQVSVFSETATGFSIDSISADIFAATTTDSTLASINTVDASTQSGAQDALGVIDRALDQLGGSLAVLGSFQNSNGYRLDQLSTGFQNNTAALGRKVDADFALEVTEQINQQIKFQVNAAVFGVSGNTAKNFLDLLNN</sequence>
<dbReference type="PANTHER" id="PTHR42792">
    <property type="entry name" value="FLAGELLIN"/>
    <property type="match status" value="1"/>
</dbReference>
<keyword evidence="4" id="KW-0964">Secreted</keyword>
<comment type="subcellular location">
    <subcellularLocation>
        <location evidence="1">Bacterial flagellum</location>
    </subcellularLocation>
    <subcellularLocation>
        <location evidence="2">Secreted</location>
    </subcellularLocation>
</comment>
<protein>
    <submittedName>
        <fullName evidence="6">B-type flagellin</fullName>
    </submittedName>
</protein>
<comment type="similarity">
    <text evidence="3">Belongs to the bacterial flagellin family.</text>
</comment>
<dbReference type="InterPro" id="IPR042187">
    <property type="entry name" value="Flagellin_C_sub2"/>
</dbReference>
<dbReference type="GO" id="GO:0009288">
    <property type="term" value="C:bacterial-type flagellum"/>
    <property type="evidence" value="ECO:0007669"/>
    <property type="project" value="UniProtKB-SubCell"/>
</dbReference>
<dbReference type="Proteomes" id="UP000422232">
    <property type="component" value="Chromosome"/>
</dbReference>
<dbReference type="GeneID" id="66741016"/>
<evidence type="ECO:0000256" key="5">
    <source>
        <dbReference type="ARBA" id="ARBA00023143"/>
    </source>
</evidence>
<reference evidence="6 7" key="1">
    <citation type="submission" date="2019-04" db="EMBL/GenBank/DDBJ databases">
        <title>Complete genome sequencing of Piscirickettsia salmonis strain Psal-009.</title>
        <authorList>
            <person name="Schober I."/>
            <person name="Bunk B."/>
            <person name="Sproer C."/>
            <person name="Carril G.P."/>
            <person name="Riedel T."/>
            <person name="Flores-Herrera P.A."/>
            <person name="Nourdin-Galindo G."/>
            <person name="Marshall S.H."/>
            <person name="Overmann J."/>
        </authorList>
    </citation>
    <scope>NUCLEOTIDE SEQUENCE [LARGE SCALE GENOMIC DNA]</scope>
    <source>
        <strain evidence="6 7">Psal-009</strain>
    </source>
</reference>
<dbReference type="Gene3D" id="1.20.1330.10">
    <property type="entry name" value="f41 fragment of flagellin, N-terminal domain"/>
    <property type="match status" value="2"/>
</dbReference>
<dbReference type="InterPro" id="IPR001029">
    <property type="entry name" value="Flagellin_N"/>
</dbReference>
<dbReference type="Gene3D" id="6.10.10.10">
    <property type="entry name" value="Flagellar export chaperone, C-terminal domain"/>
    <property type="match status" value="1"/>
</dbReference>
<evidence type="ECO:0000256" key="3">
    <source>
        <dbReference type="ARBA" id="ARBA00005709"/>
    </source>
</evidence>
<evidence type="ECO:0000256" key="2">
    <source>
        <dbReference type="ARBA" id="ARBA00004613"/>
    </source>
</evidence>
<dbReference type="Gene3D" id="2.60.40.4390">
    <property type="match status" value="1"/>
</dbReference>
<dbReference type="PANTHER" id="PTHR42792:SF2">
    <property type="entry name" value="FLAGELLIN"/>
    <property type="match status" value="1"/>
</dbReference>
<dbReference type="SUPFAM" id="SSF64518">
    <property type="entry name" value="Phase 1 flagellin"/>
    <property type="match status" value="1"/>
</dbReference>
<accession>A0A9Q6PVA0</accession>
<keyword evidence="6" id="KW-0282">Flagellum</keyword>
<dbReference type="Pfam" id="PF00669">
    <property type="entry name" value="Flagellin_N"/>
    <property type="match status" value="1"/>
</dbReference>
<evidence type="ECO:0000313" key="7">
    <source>
        <dbReference type="Proteomes" id="UP000422232"/>
    </source>
</evidence>
<keyword evidence="5" id="KW-0975">Bacterial flagellum</keyword>
<keyword evidence="6" id="KW-0966">Cell projection</keyword>
<dbReference type="EMBL" id="CP038908">
    <property type="protein sequence ID" value="QGO05955.1"/>
    <property type="molecule type" value="Genomic_DNA"/>
</dbReference>
<keyword evidence="7" id="KW-1185">Reference proteome</keyword>
<dbReference type="GO" id="GO:0005198">
    <property type="term" value="F:structural molecule activity"/>
    <property type="evidence" value="ECO:0007669"/>
    <property type="project" value="InterPro"/>
</dbReference>
<gene>
    <name evidence="6" type="primary">fliC_4</name>
    <name evidence="6" type="ORF">Psal009_01852</name>
</gene>
<dbReference type="InterPro" id="IPR001492">
    <property type="entry name" value="Flagellin"/>
</dbReference>